<reference evidence="1" key="2">
    <citation type="submission" date="2021-10" db="EMBL/GenBank/DDBJ databases">
        <title>Phylogenomics reveals ancestral predisposition of the termite-cultivated fungus Termitomyces towards a domesticated lifestyle.</title>
        <authorList>
            <person name="Auxier B."/>
            <person name="Grum-Grzhimaylo A."/>
            <person name="Cardenas M.E."/>
            <person name="Lodge J.D."/>
            <person name="Laessoe T."/>
            <person name="Pedersen O."/>
            <person name="Smith M.E."/>
            <person name="Kuyper T.W."/>
            <person name="Franco-Molano E.A."/>
            <person name="Baroni T.J."/>
            <person name="Aanen D.K."/>
        </authorList>
    </citation>
    <scope>NUCLEOTIDE SEQUENCE</scope>
    <source>
        <strain evidence="1">AP01</strain>
        <tissue evidence="1">Mycelium</tissue>
    </source>
</reference>
<name>A0A9P7G5J1_9AGAR</name>
<keyword evidence="2" id="KW-1185">Reference proteome</keyword>
<evidence type="ECO:0000313" key="2">
    <source>
        <dbReference type="Proteomes" id="UP000775547"/>
    </source>
</evidence>
<dbReference type="Proteomes" id="UP000775547">
    <property type="component" value="Unassembled WGS sequence"/>
</dbReference>
<comment type="caution">
    <text evidence="1">The sequence shown here is derived from an EMBL/GenBank/DDBJ whole genome shotgun (WGS) entry which is preliminary data.</text>
</comment>
<dbReference type="AlphaFoldDB" id="A0A9P7G5J1"/>
<protein>
    <submittedName>
        <fullName evidence="1">Uncharacterized protein</fullName>
    </submittedName>
</protein>
<gene>
    <name evidence="1" type="ORF">DXG03_008362</name>
</gene>
<organism evidence="1 2">
    <name type="scientific">Asterophora parasitica</name>
    <dbReference type="NCBI Taxonomy" id="117018"/>
    <lineage>
        <taxon>Eukaryota</taxon>
        <taxon>Fungi</taxon>
        <taxon>Dikarya</taxon>
        <taxon>Basidiomycota</taxon>
        <taxon>Agaricomycotina</taxon>
        <taxon>Agaricomycetes</taxon>
        <taxon>Agaricomycetidae</taxon>
        <taxon>Agaricales</taxon>
        <taxon>Tricholomatineae</taxon>
        <taxon>Lyophyllaceae</taxon>
        <taxon>Asterophora</taxon>
    </lineage>
</organism>
<proteinExistence type="predicted"/>
<evidence type="ECO:0000313" key="1">
    <source>
        <dbReference type="EMBL" id="KAG5644462.1"/>
    </source>
</evidence>
<accession>A0A9P7G5J1</accession>
<dbReference type="EMBL" id="JABCKV010000069">
    <property type="protein sequence ID" value="KAG5644462.1"/>
    <property type="molecule type" value="Genomic_DNA"/>
</dbReference>
<reference evidence="1" key="1">
    <citation type="submission" date="2020-07" db="EMBL/GenBank/DDBJ databases">
        <authorList>
            <person name="Nieuwenhuis M."/>
            <person name="Van De Peppel L.J.J."/>
        </authorList>
    </citation>
    <scope>NUCLEOTIDE SEQUENCE</scope>
    <source>
        <strain evidence="1">AP01</strain>
        <tissue evidence="1">Mycelium</tissue>
    </source>
</reference>
<sequence>MFPTFTLVPGMTASVQSLRSFCLFNVDTDIDELANFLALCSQLETLKIFASRVSANDILESLTWNDERRTGPRLPSLKEFAFAFSPEDAEDEELGSVGIDFCDLKAEIKGTGAAEGKAKPSSGMRVVLDVIDNHLLAEEFGLKERVGAE</sequence>